<dbReference type="STRING" id="28885.EI16_11560"/>
<dbReference type="InterPro" id="IPR045595">
    <property type="entry name" value="SufBD_N"/>
</dbReference>
<dbReference type="PANTHER" id="PTHR43575:SF1">
    <property type="entry name" value="PROTEIN ABCI7, CHLOROPLASTIC"/>
    <property type="match status" value="1"/>
</dbReference>
<dbReference type="InterPro" id="IPR011542">
    <property type="entry name" value="SUF_FeS_clus_asmbl_SufD"/>
</dbReference>
<organism evidence="4 5">
    <name type="scientific">Hydrogenovibrio marinus</name>
    <dbReference type="NCBI Taxonomy" id="28885"/>
    <lineage>
        <taxon>Bacteria</taxon>
        <taxon>Pseudomonadati</taxon>
        <taxon>Pseudomonadota</taxon>
        <taxon>Gammaproteobacteria</taxon>
        <taxon>Thiotrichales</taxon>
        <taxon>Piscirickettsiaceae</taxon>
        <taxon>Hydrogenovibrio</taxon>
    </lineage>
</organism>
<dbReference type="EMBL" id="JMIU01000001">
    <property type="protein sequence ID" value="KDN96864.1"/>
    <property type="molecule type" value="Genomic_DNA"/>
</dbReference>
<feature type="domain" description="SUF system FeS cluster assembly SufBD core" evidence="2">
    <location>
        <begin position="187"/>
        <end position="407"/>
    </location>
</feature>
<accession>A0A066ZX57</accession>
<dbReference type="AlphaFoldDB" id="A0A066ZX57"/>
<dbReference type="PANTHER" id="PTHR43575">
    <property type="entry name" value="PROTEIN ABCI7, CHLOROPLASTIC"/>
    <property type="match status" value="1"/>
</dbReference>
<evidence type="ECO:0008006" key="6">
    <source>
        <dbReference type="Google" id="ProtNLM"/>
    </source>
</evidence>
<comment type="similarity">
    <text evidence="1">Belongs to the iron-sulfur cluster assembly SufBD family.</text>
</comment>
<dbReference type="Pfam" id="PF19295">
    <property type="entry name" value="SufBD_N"/>
    <property type="match status" value="1"/>
</dbReference>
<reference evidence="4 5" key="1">
    <citation type="submission" date="2014-04" db="EMBL/GenBank/DDBJ databases">
        <title>Draft genome sequence of Hydrogenovibrio marinus MH-110, a model organism for aerobic H2 metabolism.</title>
        <authorList>
            <person name="Cha H.J."/>
            <person name="Jo B.H."/>
            <person name="Hwang B.H."/>
        </authorList>
    </citation>
    <scope>NUCLEOTIDE SEQUENCE [LARGE SCALE GENOMIC DNA]</scope>
    <source>
        <strain evidence="4 5">MH-110</strain>
    </source>
</reference>
<evidence type="ECO:0000259" key="3">
    <source>
        <dbReference type="Pfam" id="PF19295"/>
    </source>
</evidence>
<dbReference type="InterPro" id="IPR037284">
    <property type="entry name" value="SUF_FeS_clus_asmbl_SufBD_sf"/>
</dbReference>
<sequence>MAAVNPIKPRKQSPVAQKTIEHYVGLSQSLNAKTQNQMLSAKRLDAQKKLQALGLPMRRDEDWQYTSLNHWMQTAFEQNLPGWGEVSQDQLKAILPTFETHRFVWVDGVFSQDLSCDSGSLPSGLTVENAEITNADLVDSNHAFELLHDMLAESRTKIHVQKGAAIEKPVELVYIQTLPKSLATLSLDVQVEENAQLSLIQQVVSFADESVCINGVLQMELAAHAICKQYVVQDLNINDFYFNNQHVRQQASSVFDTLYVGLGAEVSRHQNTVNLCGEYAEASQNTIAFGKGEQTIDSRTDTQHLVPHCNSQQLHKFVLDDQARGVFNGMIYVARGAQKTDGQMDNKNLLLSNDAKMDTKPQLEIYADDVKCSHGCASGQIDENQVFYCQARGIHYHDAVQLITKAFLLEPLDNVSNTAIRDWLMQRVSKLLA</sequence>
<evidence type="ECO:0000313" key="5">
    <source>
        <dbReference type="Proteomes" id="UP000027341"/>
    </source>
</evidence>
<feature type="domain" description="SUF system FeS cluster assembly SufBD N-terminal" evidence="3">
    <location>
        <begin position="19"/>
        <end position="170"/>
    </location>
</feature>
<dbReference type="SUPFAM" id="SSF101960">
    <property type="entry name" value="Stabilizer of iron transporter SufD"/>
    <property type="match status" value="1"/>
</dbReference>
<keyword evidence="5" id="KW-1185">Reference proteome</keyword>
<comment type="caution">
    <text evidence="4">The sequence shown here is derived from an EMBL/GenBank/DDBJ whole genome shotgun (WGS) entry which is preliminary data.</text>
</comment>
<proteinExistence type="inferred from homology"/>
<evidence type="ECO:0000313" key="4">
    <source>
        <dbReference type="EMBL" id="KDN96864.1"/>
    </source>
</evidence>
<dbReference type="Proteomes" id="UP000027341">
    <property type="component" value="Unassembled WGS sequence"/>
</dbReference>
<evidence type="ECO:0000256" key="1">
    <source>
        <dbReference type="ARBA" id="ARBA00043967"/>
    </source>
</evidence>
<protein>
    <recommendedName>
        <fullName evidence="6">Fe-S cluster assembly protein SufD</fullName>
    </recommendedName>
</protein>
<dbReference type="NCBIfam" id="TIGR01981">
    <property type="entry name" value="sufD"/>
    <property type="match status" value="1"/>
</dbReference>
<name>A0A066ZX57_HYDMR</name>
<gene>
    <name evidence="4" type="ORF">EI16_11560</name>
</gene>
<dbReference type="GO" id="GO:0016226">
    <property type="term" value="P:iron-sulfur cluster assembly"/>
    <property type="evidence" value="ECO:0007669"/>
    <property type="project" value="InterPro"/>
</dbReference>
<dbReference type="RefSeq" id="WP_029908006.1">
    <property type="nucleotide sequence ID" value="NZ_AP020335.1"/>
</dbReference>
<dbReference type="InterPro" id="IPR000825">
    <property type="entry name" value="SUF_FeS_clus_asmbl_SufBD_core"/>
</dbReference>
<evidence type="ECO:0000259" key="2">
    <source>
        <dbReference type="Pfam" id="PF01458"/>
    </source>
</evidence>
<dbReference type="Pfam" id="PF01458">
    <property type="entry name" value="SUFBD_core"/>
    <property type="match status" value="1"/>
</dbReference>
<dbReference type="InterPro" id="IPR055346">
    <property type="entry name" value="Fe-S_cluster_assembly_SufBD"/>
</dbReference>